<evidence type="ECO:0000313" key="2">
    <source>
        <dbReference type="EMBL" id="CAL2101277.1"/>
    </source>
</evidence>
<dbReference type="Pfam" id="PF19579">
    <property type="entry name" value="FtsL_2"/>
    <property type="match status" value="1"/>
</dbReference>
<protein>
    <submittedName>
        <fullName evidence="2">S-adenosyl-methyltransferase</fullName>
    </submittedName>
</protein>
<comment type="caution">
    <text evidence="2">The sequence shown here is derived from an EMBL/GenBank/DDBJ whole genome shotgun (WGS) entry which is preliminary data.</text>
</comment>
<feature type="region of interest" description="Disordered" evidence="1">
    <location>
        <begin position="86"/>
        <end position="110"/>
    </location>
</feature>
<accession>A0ABM9P7C8</accession>
<evidence type="ECO:0000313" key="3">
    <source>
        <dbReference type="Proteomes" id="UP001497527"/>
    </source>
</evidence>
<sequence>MNKRLRTNIYDVLKGRFLTDESSFKNWRLIVFIVGLLLIMITSAHRADQKVLLIAELNKKKRELNAEFIDTGTQLTRMKLESTVRRQVKSKGLTPPKSPPQKIRVTYTKE</sequence>
<dbReference type="Proteomes" id="UP001497527">
    <property type="component" value="Unassembled WGS sequence"/>
</dbReference>
<evidence type="ECO:0000256" key="1">
    <source>
        <dbReference type="SAM" id="MobiDB-lite"/>
    </source>
</evidence>
<organism evidence="2 3">
    <name type="scientific">Tenacibaculum polynesiense</name>
    <dbReference type="NCBI Taxonomy" id="3137857"/>
    <lineage>
        <taxon>Bacteria</taxon>
        <taxon>Pseudomonadati</taxon>
        <taxon>Bacteroidota</taxon>
        <taxon>Flavobacteriia</taxon>
        <taxon>Flavobacteriales</taxon>
        <taxon>Flavobacteriaceae</taxon>
        <taxon>Tenacibaculum</taxon>
    </lineage>
</organism>
<keyword evidence="3" id="KW-1185">Reference proteome</keyword>
<dbReference type="InterPro" id="IPR045755">
    <property type="entry name" value="FtsL-like"/>
</dbReference>
<dbReference type="EMBL" id="CAXJIO010000003">
    <property type="protein sequence ID" value="CAL2101277.1"/>
    <property type="molecule type" value="Genomic_DNA"/>
</dbReference>
<dbReference type="RefSeq" id="WP_348714047.1">
    <property type="nucleotide sequence ID" value="NZ_CAXJIO010000003.1"/>
</dbReference>
<reference evidence="2 3" key="1">
    <citation type="submission" date="2024-05" db="EMBL/GenBank/DDBJ databases">
        <authorList>
            <person name="Duchaud E."/>
        </authorList>
    </citation>
    <scope>NUCLEOTIDE SEQUENCE [LARGE SCALE GENOMIC DNA]</scope>
    <source>
        <strain evidence="2">Ena-SAMPLE-TAB-13-05-2024-13:56:06:370-140308</strain>
    </source>
</reference>
<proteinExistence type="predicted"/>
<gene>
    <name evidence="2" type="ORF">T190423A01A_120064</name>
</gene>
<name>A0ABM9P7C8_9FLAO</name>